<dbReference type="Proteomes" id="UP000016931">
    <property type="component" value="Unassembled WGS sequence"/>
</dbReference>
<dbReference type="EMBL" id="KB456269">
    <property type="protein sequence ID" value="EMF09656.1"/>
    <property type="molecule type" value="Genomic_DNA"/>
</dbReference>
<dbReference type="GeneID" id="27898747"/>
<proteinExistence type="predicted"/>
<dbReference type="AlphaFoldDB" id="N1QDQ3"/>
<dbReference type="HOGENOM" id="CLU_1887055_0_0_1"/>
<dbReference type="RefSeq" id="XP_016757777.1">
    <property type="nucleotide sequence ID" value="XM_016901610.1"/>
</dbReference>
<gene>
    <name evidence="1" type="ORF">SEPMUDRAFT_120494</name>
</gene>
<name>N1QDQ3_SPHMS</name>
<keyword evidence="2" id="KW-1185">Reference proteome</keyword>
<evidence type="ECO:0000313" key="1">
    <source>
        <dbReference type="EMBL" id="EMF09656.1"/>
    </source>
</evidence>
<reference evidence="1 2" key="1">
    <citation type="journal article" date="2012" name="PLoS Pathog.">
        <title>Diverse lifestyles and strategies of plant pathogenesis encoded in the genomes of eighteen Dothideomycetes fungi.</title>
        <authorList>
            <person name="Ohm R.A."/>
            <person name="Feau N."/>
            <person name="Henrissat B."/>
            <person name="Schoch C.L."/>
            <person name="Horwitz B.A."/>
            <person name="Barry K.W."/>
            <person name="Condon B.J."/>
            <person name="Copeland A.C."/>
            <person name="Dhillon B."/>
            <person name="Glaser F."/>
            <person name="Hesse C.N."/>
            <person name="Kosti I."/>
            <person name="LaButti K."/>
            <person name="Lindquist E.A."/>
            <person name="Lucas S."/>
            <person name="Salamov A.A."/>
            <person name="Bradshaw R.E."/>
            <person name="Ciuffetti L."/>
            <person name="Hamelin R.C."/>
            <person name="Kema G.H.J."/>
            <person name="Lawrence C."/>
            <person name="Scott J.A."/>
            <person name="Spatafora J.W."/>
            <person name="Turgeon B.G."/>
            <person name="de Wit P.J.G.M."/>
            <person name="Zhong S."/>
            <person name="Goodwin S.B."/>
            <person name="Grigoriev I.V."/>
        </authorList>
    </citation>
    <scope>NUCLEOTIDE SEQUENCE [LARGE SCALE GENOMIC DNA]</scope>
    <source>
        <strain evidence="1 2">SO2202</strain>
    </source>
</reference>
<sequence>MADSEVNQTVAVGEEGKWAEACAESDVRPLRVVIVVVTGMVDGGRCVELAVTLRGDGLWVRWCGGDELVEEEEKQRRWRNKGGNLEKGRLEKVETRLGVAASRVTSYNTSHHNTSQHCTADAKTTFIHTHTPTNP</sequence>
<protein>
    <submittedName>
        <fullName evidence="1">Uncharacterized protein</fullName>
    </submittedName>
</protein>
<organism evidence="1 2">
    <name type="scientific">Sphaerulina musiva (strain SO2202)</name>
    <name type="common">Poplar stem canker fungus</name>
    <name type="synonym">Septoria musiva</name>
    <dbReference type="NCBI Taxonomy" id="692275"/>
    <lineage>
        <taxon>Eukaryota</taxon>
        <taxon>Fungi</taxon>
        <taxon>Dikarya</taxon>
        <taxon>Ascomycota</taxon>
        <taxon>Pezizomycotina</taxon>
        <taxon>Dothideomycetes</taxon>
        <taxon>Dothideomycetidae</taxon>
        <taxon>Mycosphaerellales</taxon>
        <taxon>Mycosphaerellaceae</taxon>
        <taxon>Sphaerulina</taxon>
    </lineage>
</organism>
<evidence type="ECO:0000313" key="2">
    <source>
        <dbReference type="Proteomes" id="UP000016931"/>
    </source>
</evidence>
<accession>N1QDQ3</accession>